<evidence type="ECO:0000313" key="4">
    <source>
        <dbReference type="Proteomes" id="UP001139168"/>
    </source>
</evidence>
<keyword evidence="2" id="KW-1133">Transmembrane helix</keyword>
<dbReference type="RefSeq" id="WP_227892018.1">
    <property type="nucleotide sequence ID" value="NZ_JAJFZQ010000008.1"/>
</dbReference>
<accession>A0ABS8GLP7</accession>
<name>A0ABS8GLP7_9MICC</name>
<proteinExistence type="predicted"/>
<dbReference type="EMBL" id="JAJFZQ010000008">
    <property type="protein sequence ID" value="MCC3267098.1"/>
    <property type="molecule type" value="Genomic_DNA"/>
</dbReference>
<feature type="region of interest" description="Disordered" evidence="1">
    <location>
        <begin position="301"/>
        <end position="325"/>
    </location>
</feature>
<dbReference type="Gene3D" id="2.40.50.100">
    <property type="match status" value="1"/>
</dbReference>
<evidence type="ECO:0008006" key="5">
    <source>
        <dbReference type="Google" id="ProtNLM"/>
    </source>
</evidence>
<evidence type="ECO:0000313" key="3">
    <source>
        <dbReference type="EMBL" id="MCC3267098.1"/>
    </source>
</evidence>
<dbReference type="Gene3D" id="2.40.420.20">
    <property type="match status" value="1"/>
</dbReference>
<reference evidence="3" key="1">
    <citation type="submission" date="2021-10" db="EMBL/GenBank/DDBJ databases">
        <title>Novel species in genus Arthrobacter.</title>
        <authorList>
            <person name="Liu Y."/>
        </authorList>
    </citation>
    <scope>NUCLEOTIDE SEQUENCE</scope>
    <source>
        <strain evidence="3">Zg-Y786</strain>
    </source>
</reference>
<protein>
    <recommendedName>
        <fullName evidence="5">Secretion protein HlyD</fullName>
    </recommendedName>
</protein>
<evidence type="ECO:0000256" key="2">
    <source>
        <dbReference type="SAM" id="Phobius"/>
    </source>
</evidence>
<gene>
    <name evidence="3" type="ORF">LJ752_13735</name>
</gene>
<feature type="compositionally biased region" description="Low complexity" evidence="1">
    <location>
        <begin position="301"/>
        <end position="321"/>
    </location>
</feature>
<dbReference type="PANTHER" id="PTHR30469:SF33">
    <property type="entry name" value="SLR1207 PROTEIN"/>
    <property type="match status" value="1"/>
</dbReference>
<dbReference type="PANTHER" id="PTHR30469">
    <property type="entry name" value="MULTIDRUG RESISTANCE PROTEIN MDTA"/>
    <property type="match status" value="1"/>
</dbReference>
<dbReference type="Proteomes" id="UP001139168">
    <property type="component" value="Unassembled WGS sequence"/>
</dbReference>
<sequence length="379" mass="37529">MTVRRYVFPTLWLVIFAVMAAALFKLAFLDGLQADAAAGYDQPSARISTPLVPAVLGTVTNLVSVPGSVVSDPAVTVKSTSEGTVDFIYVEAGEAVTAGTPLFQVKTLLEPEPQAAPVAPADDDEPAAPPVAVSPAYTYADVVAASDGTVTELSVLLKQQVSVGTDVASIDPGTFSVSGTLTSDQQFRIFSRANTAMVTVNGGPAPFPCSDVTMGKTPAVQAGVSTQAQAVGPAAPPAEAPAAGSVSCAVPGDTAVFAGLGATIDISAGQAENVITVPTTAVRGSVQTGVVWVMPDGADGQAGEAAGAMPGAAGAETAGGPQSAGGAVEREVALGLNDGQTVEIMSGLAEGEMVLQFVPGAPAAADEGQMNGMPGVMGG</sequence>
<feature type="transmembrane region" description="Helical" evidence="2">
    <location>
        <begin position="6"/>
        <end position="24"/>
    </location>
</feature>
<organism evidence="3 4">
    <name type="scientific">Arthrobacter gengyunqii</name>
    <dbReference type="NCBI Taxonomy" id="2886940"/>
    <lineage>
        <taxon>Bacteria</taxon>
        <taxon>Bacillati</taxon>
        <taxon>Actinomycetota</taxon>
        <taxon>Actinomycetes</taxon>
        <taxon>Micrococcales</taxon>
        <taxon>Micrococcaceae</taxon>
        <taxon>Arthrobacter</taxon>
    </lineage>
</organism>
<comment type="caution">
    <text evidence="3">The sequence shown here is derived from an EMBL/GenBank/DDBJ whole genome shotgun (WGS) entry which is preliminary data.</text>
</comment>
<keyword evidence="2" id="KW-0812">Transmembrane</keyword>
<keyword evidence="4" id="KW-1185">Reference proteome</keyword>
<evidence type="ECO:0000256" key="1">
    <source>
        <dbReference type="SAM" id="MobiDB-lite"/>
    </source>
</evidence>
<keyword evidence="2" id="KW-0472">Membrane</keyword>